<comment type="caution">
    <text evidence="1">The sequence shown here is derived from an EMBL/GenBank/DDBJ whole genome shotgun (WGS) entry which is preliminary data.</text>
</comment>
<dbReference type="EMBL" id="MPUH01000884">
    <property type="protein sequence ID" value="OMJ72642.1"/>
    <property type="molecule type" value="Genomic_DNA"/>
</dbReference>
<name>A0A1R2B7A3_9CILI</name>
<dbReference type="Proteomes" id="UP000187209">
    <property type="component" value="Unassembled WGS sequence"/>
</dbReference>
<reference evidence="1 2" key="1">
    <citation type="submission" date="2016-11" db="EMBL/GenBank/DDBJ databases">
        <title>The macronuclear genome of Stentor coeruleus: a giant cell with tiny introns.</title>
        <authorList>
            <person name="Slabodnick M."/>
            <person name="Ruby J.G."/>
            <person name="Reiff S.B."/>
            <person name="Swart E.C."/>
            <person name="Gosai S."/>
            <person name="Prabakaran S."/>
            <person name="Witkowska E."/>
            <person name="Larue G.E."/>
            <person name="Fisher S."/>
            <person name="Freeman R.M."/>
            <person name="Gunawardena J."/>
            <person name="Chu W."/>
            <person name="Stover N.A."/>
            <person name="Gregory B.D."/>
            <person name="Nowacki M."/>
            <person name="Derisi J."/>
            <person name="Roy S.W."/>
            <person name="Marshall W.F."/>
            <person name="Sood P."/>
        </authorList>
    </citation>
    <scope>NUCLEOTIDE SEQUENCE [LARGE SCALE GENOMIC DNA]</scope>
    <source>
        <strain evidence="1">WM001</strain>
    </source>
</reference>
<gene>
    <name evidence="1" type="ORF">SteCoe_28867</name>
</gene>
<keyword evidence="2" id="KW-1185">Reference proteome</keyword>
<protein>
    <submittedName>
        <fullName evidence="1">Uncharacterized protein</fullName>
    </submittedName>
</protein>
<dbReference type="AlphaFoldDB" id="A0A1R2B7A3"/>
<organism evidence="1 2">
    <name type="scientific">Stentor coeruleus</name>
    <dbReference type="NCBI Taxonomy" id="5963"/>
    <lineage>
        <taxon>Eukaryota</taxon>
        <taxon>Sar</taxon>
        <taxon>Alveolata</taxon>
        <taxon>Ciliophora</taxon>
        <taxon>Postciliodesmatophora</taxon>
        <taxon>Heterotrichea</taxon>
        <taxon>Heterotrichida</taxon>
        <taxon>Stentoridae</taxon>
        <taxon>Stentor</taxon>
    </lineage>
</organism>
<accession>A0A1R2B7A3</accession>
<evidence type="ECO:0000313" key="2">
    <source>
        <dbReference type="Proteomes" id="UP000187209"/>
    </source>
</evidence>
<sequence>MGNICGKEDVEIKKRLEVLERKVIDKNLLLLEVMYGKVDFDRKILINTMYDSSRKIKKIGMSVKEIKDSDYFLQKNSIKESLSSIKKNLYKLTDLNTSLISDYDKSLIRSEKLTETLSKNISKMIDKTEVLVKSNIQTDLYKFLRMRLISLKKQLILVSRKAWLLKSRMKKKPNKKLSRYKSCPFDLATNLKTNISIKNTLFTNGKQKRIIISPQNYKNKNWNNQFSNLESNDIDTCATLSEDKRSDDVGMNKMKMSLVAQMLYEETIEIKKQINRENW</sequence>
<proteinExistence type="predicted"/>
<evidence type="ECO:0000313" key="1">
    <source>
        <dbReference type="EMBL" id="OMJ72642.1"/>
    </source>
</evidence>